<feature type="transmembrane region" description="Helical" evidence="2">
    <location>
        <begin position="108"/>
        <end position="127"/>
    </location>
</feature>
<comment type="caution">
    <text evidence="3">The sequence shown here is derived from an EMBL/GenBank/DDBJ whole genome shotgun (WGS) entry which is preliminary data.</text>
</comment>
<dbReference type="AlphaFoldDB" id="A0AA38PJY3"/>
<sequence>MYILVHRALLRSHGVATRKISYLCRPMALNVSDQDGSSIKIYTGYYHAIWPANISAEGHSSEYSAFLPPTSRISAGQDPPFYLAIFPSNFELYSKIPRIWNMLHRSNWLATVFGASLFIAAVAALPFDKSKQLSNATSTDVSMAQIAPSTVPRVLDLSKRFEAHQKKWDDQIAEQDWIHYDKENKANNLCDGYDTVGETFMRNDMTTFAKAISPELNRMDHWSQPIPGKSFGAESEEADKEYVVKIISGVEKYPFDHNLGAPCEVRALQRIGREVEAGFANLELPNIYDDPVGVIKTPKMPGEKLYPASPALESLLFSISPSQRLEFLETFKSKAEKVLYDLMRHHQRIHIAPISSYFRFTRGSSIFYFAREGMVYIEDFSYPYVLEINRLPTEAEFHIYHEKRWYFLWGSTYYHFEVPIPKMRTIPQNGDSEQSPETKEEEDVRADLSSKGKEVARGSSSKTKERTTGPTSNPGSRLARLFGKKKHGNK</sequence>
<keyword evidence="2" id="KW-0812">Transmembrane</keyword>
<keyword evidence="4" id="KW-1185">Reference proteome</keyword>
<name>A0AA38PJY3_9AGAR</name>
<keyword evidence="2" id="KW-1133">Transmembrane helix</keyword>
<evidence type="ECO:0000256" key="2">
    <source>
        <dbReference type="SAM" id="Phobius"/>
    </source>
</evidence>
<dbReference type="Proteomes" id="UP001163846">
    <property type="component" value="Unassembled WGS sequence"/>
</dbReference>
<feature type="compositionally biased region" description="Polar residues" evidence="1">
    <location>
        <begin position="426"/>
        <end position="435"/>
    </location>
</feature>
<evidence type="ECO:0000256" key="1">
    <source>
        <dbReference type="SAM" id="MobiDB-lite"/>
    </source>
</evidence>
<protein>
    <submittedName>
        <fullName evidence="3">Uncharacterized protein</fullName>
    </submittedName>
</protein>
<proteinExistence type="predicted"/>
<feature type="region of interest" description="Disordered" evidence="1">
    <location>
        <begin position="425"/>
        <end position="490"/>
    </location>
</feature>
<feature type="compositionally biased region" description="Basic and acidic residues" evidence="1">
    <location>
        <begin position="445"/>
        <end position="467"/>
    </location>
</feature>
<evidence type="ECO:0000313" key="3">
    <source>
        <dbReference type="EMBL" id="KAJ3844000.1"/>
    </source>
</evidence>
<accession>A0AA38PJY3</accession>
<evidence type="ECO:0000313" key="4">
    <source>
        <dbReference type="Proteomes" id="UP001163846"/>
    </source>
</evidence>
<gene>
    <name evidence="3" type="ORF">F5878DRAFT_720993</name>
</gene>
<dbReference type="EMBL" id="MU805962">
    <property type="protein sequence ID" value="KAJ3844000.1"/>
    <property type="molecule type" value="Genomic_DNA"/>
</dbReference>
<keyword evidence="2" id="KW-0472">Membrane</keyword>
<reference evidence="3" key="1">
    <citation type="submission" date="2022-08" db="EMBL/GenBank/DDBJ databases">
        <authorList>
            <consortium name="DOE Joint Genome Institute"/>
            <person name="Min B."/>
            <person name="Riley R."/>
            <person name="Sierra-Patev S."/>
            <person name="Naranjo-Ortiz M."/>
            <person name="Looney B."/>
            <person name="Konkel Z."/>
            <person name="Slot J.C."/>
            <person name="Sakamoto Y."/>
            <person name="Steenwyk J.L."/>
            <person name="Rokas A."/>
            <person name="Carro J."/>
            <person name="Camarero S."/>
            <person name="Ferreira P."/>
            <person name="Molpeceres G."/>
            <person name="Ruiz-Duenas F.J."/>
            <person name="Serrano A."/>
            <person name="Henrissat B."/>
            <person name="Drula E."/>
            <person name="Hughes K.W."/>
            <person name="Mata J.L."/>
            <person name="Ishikawa N.K."/>
            <person name="Vargas-Isla R."/>
            <person name="Ushijima S."/>
            <person name="Smith C.A."/>
            <person name="Ahrendt S."/>
            <person name="Andreopoulos W."/>
            <person name="He G."/>
            <person name="Labutti K."/>
            <person name="Lipzen A."/>
            <person name="Ng V."/>
            <person name="Sandor L."/>
            <person name="Barry K."/>
            <person name="Martinez A.T."/>
            <person name="Xiao Y."/>
            <person name="Gibbons J.G."/>
            <person name="Terashima K."/>
            <person name="Hibbett D.S."/>
            <person name="Grigoriev I.V."/>
        </authorList>
    </citation>
    <scope>NUCLEOTIDE SEQUENCE</scope>
    <source>
        <strain evidence="3">TFB9207</strain>
    </source>
</reference>
<organism evidence="3 4">
    <name type="scientific">Lentinula raphanica</name>
    <dbReference type="NCBI Taxonomy" id="153919"/>
    <lineage>
        <taxon>Eukaryota</taxon>
        <taxon>Fungi</taxon>
        <taxon>Dikarya</taxon>
        <taxon>Basidiomycota</taxon>
        <taxon>Agaricomycotina</taxon>
        <taxon>Agaricomycetes</taxon>
        <taxon>Agaricomycetidae</taxon>
        <taxon>Agaricales</taxon>
        <taxon>Marasmiineae</taxon>
        <taxon>Omphalotaceae</taxon>
        <taxon>Lentinula</taxon>
    </lineage>
</organism>